<reference evidence="2" key="2">
    <citation type="submission" date="2023-01" db="EMBL/GenBank/DDBJ databases">
        <authorList>
            <person name="Sun Q."/>
            <person name="Evtushenko L."/>
        </authorList>
    </citation>
    <scope>NUCLEOTIDE SEQUENCE</scope>
    <source>
        <strain evidence="2">VKM B-2789</strain>
    </source>
</reference>
<keyword evidence="3" id="KW-1185">Reference proteome</keyword>
<dbReference type="AlphaFoldDB" id="A0A9W6NCY0"/>
<comment type="caution">
    <text evidence="2">The sequence shown here is derived from an EMBL/GenBank/DDBJ whole genome shotgun (WGS) entry which is preliminary data.</text>
</comment>
<organism evidence="2 3">
    <name type="scientific">Ancylobacter defluvii</name>
    <dbReference type="NCBI Taxonomy" id="1282440"/>
    <lineage>
        <taxon>Bacteria</taxon>
        <taxon>Pseudomonadati</taxon>
        <taxon>Pseudomonadota</taxon>
        <taxon>Alphaproteobacteria</taxon>
        <taxon>Hyphomicrobiales</taxon>
        <taxon>Xanthobacteraceae</taxon>
        <taxon>Ancylobacter</taxon>
    </lineage>
</organism>
<reference evidence="2" key="1">
    <citation type="journal article" date="2014" name="Int. J. Syst. Evol. Microbiol.">
        <title>Complete genome sequence of Corynebacterium casei LMG S-19264T (=DSM 44701T), isolated from a smear-ripened cheese.</title>
        <authorList>
            <consortium name="US DOE Joint Genome Institute (JGI-PGF)"/>
            <person name="Walter F."/>
            <person name="Albersmeier A."/>
            <person name="Kalinowski J."/>
            <person name="Ruckert C."/>
        </authorList>
    </citation>
    <scope>NUCLEOTIDE SEQUENCE</scope>
    <source>
        <strain evidence="2">VKM B-2789</strain>
    </source>
</reference>
<name>A0A9W6NCY0_9HYPH</name>
<dbReference type="Pfam" id="PF04230">
    <property type="entry name" value="PS_pyruv_trans"/>
    <property type="match status" value="1"/>
</dbReference>
<dbReference type="Proteomes" id="UP001143330">
    <property type="component" value="Unassembled WGS sequence"/>
</dbReference>
<dbReference type="InterPro" id="IPR007345">
    <property type="entry name" value="Polysacch_pyruvyl_Trfase"/>
</dbReference>
<evidence type="ECO:0000313" key="3">
    <source>
        <dbReference type="Proteomes" id="UP001143330"/>
    </source>
</evidence>
<evidence type="ECO:0000313" key="2">
    <source>
        <dbReference type="EMBL" id="GLK86142.1"/>
    </source>
</evidence>
<evidence type="ECO:0000259" key="1">
    <source>
        <dbReference type="Pfam" id="PF04230"/>
    </source>
</evidence>
<feature type="domain" description="Polysaccharide pyruvyl transferase" evidence="1">
    <location>
        <begin position="8"/>
        <end position="303"/>
    </location>
</feature>
<accession>A0A9W6NCY0</accession>
<sequence>MTLPPRTNFGGALQAHAVMEVLRRLGHEPVLINRQHPAPDTDPDAAGSAQDAEIPLFTSSFAAGKKAPAFLFTEKYTSPITRPFYSPAQLSRNVGRYDFDAIVVGSDQVWRPQYARNILSDFFCGFLPEDDNRTKRISYAASFGAPDWEFDPEQTRMAAHLIKKFDAVSVREDGAVELCRDHLGSDAQHVLDPTLLLPADHYAKLCLPKQLSSNSGQVTAYILDTSRDKTRVINAVSRKLSVKAYSTDGQRYTSTAPANDDKADKTVEGWLAAFHKSVFVVTDSFHGCVFSILFNKPFIAYGNPARGMARFTSLLKMFGLEDRLVVKSSEIDLDRMLRPIDWNAVNGRLEKLRGQSLGFLISALAGDKEATERLILADVSA</sequence>
<protein>
    <recommendedName>
        <fullName evidence="1">Polysaccharide pyruvyl transferase domain-containing protein</fullName>
    </recommendedName>
</protein>
<dbReference type="EMBL" id="BSFM01000017">
    <property type="protein sequence ID" value="GLK86142.1"/>
    <property type="molecule type" value="Genomic_DNA"/>
</dbReference>
<proteinExistence type="predicted"/>
<gene>
    <name evidence="2" type="ORF">GCM10017653_42120</name>
</gene>